<feature type="domain" description="MacB-like periplasmic core" evidence="8">
    <location>
        <begin position="20"/>
        <end position="235"/>
    </location>
</feature>
<dbReference type="Pfam" id="PF12704">
    <property type="entry name" value="MacB_PCD"/>
    <property type="match status" value="2"/>
</dbReference>
<proteinExistence type="predicted"/>
<evidence type="ECO:0000256" key="6">
    <source>
        <dbReference type="SAM" id="Phobius"/>
    </source>
</evidence>
<keyword evidence="2" id="KW-1003">Cell membrane</keyword>
<evidence type="ECO:0000259" key="8">
    <source>
        <dbReference type="Pfam" id="PF12704"/>
    </source>
</evidence>
<protein>
    <submittedName>
        <fullName evidence="9">ABC transporter permease</fullName>
    </submittedName>
</protein>
<feature type="transmembrane region" description="Helical" evidence="6">
    <location>
        <begin position="386"/>
        <end position="411"/>
    </location>
</feature>
<dbReference type="EMBL" id="QGEG01000001">
    <property type="protein sequence ID" value="PWL39952.1"/>
    <property type="molecule type" value="Genomic_DNA"/>
</dbReference>
<sequence>MYKLFLKIAWRNLLKNKVFTLANVIGLTLAFAVAILLSMTALFELSYDQFHTNKDSIYQLALSNQTPKGTRTSTASPVPLAPSLKNEVPGIKQITRAVSEDALVTYQEKELVLDAHYVDPDFFAMFSYPIVLGNGNHPFSDKRSVAITERTSQLLFGDTNAIGKTIYLLLGKEDRPFTISSILKDLPTNSSVDFQIAIPFENHSDYAENLDVWDSNFHEVYVELDKGVSADQFEKNTWEFTNMHYSENIENLVRDGAQPDANNQYKQFHLLPYTDVHFVSYASGSIQVQRTFPYLILGISFLIIFIACANFINMNIALSEKRLKEIGMRKTLGAIKGQLFFQFWTESLLIFVTALFLGLVLGNLLIDPFKILFNTEATLANLTKPSILLGFFVAMFLIIFIAGGYPALLLSKMNTLRALKGKWEMGKNGIRNVLIVVQFVIAIILISGTLVLQGQLQFMRDKDLGYNKEQVISIPLNGKKDSYRVINLLREELQNNPNILEVTGADNNLGRGRDGSLSTSKWGFDHKQRGVTTNILTVDHDYLKTLDIELLSGRTFSPEFKADSLSLVINQAMVKELNETDPISVKIMMDDSIAYTVIGVIKDFNFQKITKEIEPLTLFMNRDWDLYYAYVKVAPGTLSKSFEFLKTAWEKIEPNAEFQGSFLDENIDRTYRREKMMTTIITSGSILGIVLSCIGLFAISLLVVAQRTKEIGVRKVIGASVSSITLLLTKDFLKLVGVAFVIATPIAWYALNQWLQGYAFHISLSVWFFIGAGLLATVIAFITVGGKTLKAASVNPVDSLRTE</sequence>
<dbReference type="PANTHER" id="PTHR30572">
    <property type="entry name" value="MEMBRANE COMPONENT OF TRANSPORTER-RELATED"/>
    <property type="match status" value="1"/>
</dbReference>
<dbReference type="InterPro" id="IPR025857">
    <property type="entry name" value="MacB_PCD"/>
</dbReference>
<evidence type="ECO:0000256" key="3">
    <source>
        <dbReference type="ARBA" id="ARBA00022692"/>
    </source>
</evidence>
<reference evidence="9 10" key="1">
    <citation type="submission" date="2018-05" db="EMBL/GenBank/DDBJ databases">
        <title>Complete genome sequence of Flagellimonas aquimarina ECD12 isolated from seaweed Ecklonia cava.</title>
        <authorList>
            <person name="Choi S."/>
            <person name="Seong C."/>
        </authorList>
    </citation>
    <scope>NUCLEOTIDE SEQUENCE [LARGE SCALE GENOMIC DNA]</scope>
    <source>
        <strain evidence="9 10">ECD12</strain>
    </source>
</reference>
<feature type="transmembrane region" description="Helical" evidence="6">
    <location>
        <begin position="680"/>
        <end position="705"/>
    </location>
</feature>
<accession>A0A316L0G0</accession>
<dbReference type="OrthoDB" id="8740261at2"/>
<feature type="domain" description="ABC3 transporter permease C-terminal" evidence="7">
    <location>
        <begin position="299"/>
        <end position="414"/>
    </location>
</feature>
<dbReference type="RefSeq" id="WP_109660320.1">
    <property type="nucleotide sequence ID" value="NZ_QGEG01000001.1"/>
</dbReference>
<feature type="transmembrane region" description="Helical" evidence="6">
    <location>
        <begin position="292"/>
        <end position="318"/>
    </location>
</feature>
<evidence type="ECO:0000313" key="9">
    <source>
        <dbReference type="EMBL" id="PWL39952.1"/>
    </source>
</evidence>
<dbReference type="PANTHER" id="PTHR30572:SF18">
    <property type="entry name" value="ABC-TYPE MACROLIDE FAMILY EXPORT SYSTEM PERMEASE COMPONENT 2"/>
    <property type="match status" value="1"/>
</dbReference>
<dbReference type="InterPro" id="IPR050250">
    <property type="entry name" value="Macrolide_Exporter_MacB"/>
</dbReference>
<feature type="transmembrane region" description="Helical" evidence="6">
    <location>
        <begin position="21"/>
        <end position="43"/>
    </location>
</feature>
<evidence type="ECO:0000313" key="10">
    <source>
        <dbReference type="Proteomes" id="UP000245762"/>
    </source>
</evidence>
<feature type="transmembrane region" description="Helical" evidence="6">
    <location>
        <begin position="732"/>
        <end position="751"/>
    </location>
</feature>
<dbReference type="GO" id="GO:0022857">
    <property type="term" value="F:transmembrane transporter activity"/>
    <property type="evidence" value="ECO:0007669"/>
    <property type="project" value="TreeGrafter"/>
</dbReference>
<comment type="subcellular location">
    <subcellularLocation>
        <location evidence="1">Cell membrane</location>
        <topology evidence="1">Multi-pass membrane protein</topology>
    </subcellularLocation>
</comment>
<dbReference type="InterPro" id="IPR003838">
    <property type="entry name" value="ABC3_permease_C"/>
</dbReference>
<evidence type="ECO:0000256" key="1">
    <source>
        <dbReference type="ARBA" id="ARBA00004651"/>
    </source>
</evidence>
<dbReference type="Pfam" id="PF02687">
    <property type="entry name" value="FtsX"/>
    <property type="match status" value="2"/>
</dbReference>
<evidence type="ECO:0000259" key="7">
    <source>
        <dbReference type="Pfam" id="PF02687"/>
    </source>
</evidence>
<dbReference type="AlphaFoldDB" id="A0A316L0G0"/>
<feature type="domain" description="ABC3 transporter permease C-terminal" evidence="7">
    <location>
        <begin position="685"/>
        <end position="796"/>
    </location>
</feature>
<feature type="domain" description="MacB-like periplasmic core" evidence="8">
    <location>
        <begin position="435"/>
        <end position="637"/>
    </location>
</feature>
<gene>
    <name evidence="9" type="ORF">DKG77_03745</name>
</gene>
<name>A0A316L0G0_9FLAO</name>
<keyword evidence="10" id="KW-1185">Reference proteome</keyword>
<feature type="transmembrane region" description="Helical" evidence="6">
    <location>
        <begin position="432"/>
        <end position="452"/>
    </location>
</feature>
<organism evidence="9 10">
    <name type="scientific">Flagellimonas aquimarina</name>
    <dbReference type="NCBI Taxonomy" id="2201895"/>
    <lineage>
        <taxon>Bacteria</taxon>
        <taxon>Pseudomonadati</taxon>
        <taxon>Bacteroidota</taxon>
        <taxon>Flavobacteriia</taxon>
        <taxon>Flavobacteriales</taxon>
        <taxon>Flavobacteriaceae</taxon>
        <taxon>Flagellimonas</taxon>
    </lineage>
</organism>
<keyword evidence="3 6" id="KW-0812">Transmembrane</keyword>
<feature type="transmembrane region" description="Helical" evidence="6">
    <location>
        <begin position="339"/>
        <end position="366"/>
    </location>
</feature>
<keyword evidence="4 6" id="KW-1133">Transmembrane helix</keyword>
<comment type="caution">
    <text evidence="9">The sequence shown here is derived from an EMBL/GenBank/DDBJ whole genome shotgun (WGS) entry which is preliminary data.</text>
</comment>
<evidence type="ECO:0000256" key="5">
    <source>
        <dbReference type="ARBA" id="ARBA00023136"/>
    </source>
</evidence>
<dbReference type="GO" id="GO:0005886">
    <property type="term" value="C:plasma membrane"/>
    <property type="evidence" value="ECO:0007669"/>
    <property type="project" value="UniProtKB-SubCell"/>
</dbReference>
<evidence type="ECO:0000256" key="2">
    <source>
        <dbReference type="ARBA" id="ARBA00022475"/>
    </source>
</evidence>
<evidence type="ECO:0000256" key="4">
    <source>
        <dbReference type="ARBA" id="ARBA00022989"/>
    </source>
</evidence>
<dbReference type="Proteomes" id="UP000245762">
    <property type="component" value="Unassembled WGS sequence"/>
</dbReference>
<feature type="transmembrane region" description="Helical" evidence="6">
    <location>
        <begin position="757"/>
        <end position="782"/>
    </location>
</feature>
<keyword evidence="5 6" id="KW-0472">Membrane</keyword>